<dbReference type="InterPro" id="IPR011991">
    <property type="entry name" value="ArsR-like_HTH"/>
</dbReference>
<proteinExistence type="predicted"/>
<name>A0A3A8AGH7_9HYPH</name>
<sequence length="105" mass="11636">MNALDTTFAALSHEARRAILARLADGETRLSDLAGPFAMSQTAVSKHVRVLSDAGLVTVEQRGRSRYCRLNATPMKQAAEWLSDYEAFWGQQFDNLARYLAESGD</sequence>
<dbReference type="PANTHER" id="PTHR38600:SF2">
    <property type="entry name" value="SLL0088 PROTEIN"/>
    <property type="match status" value="1"/>
</dbReference>
<gene>
    <name evidence="2" type="ORF">DEM25_002485</name>
</gene>
<dbReference type="PROSITE" id="PS50987">
    <property type="entry name" value="HTH_ARSR_2"/>
    <property type="match status" value="1"/>
</dbReference>
<dbReference type="InterPro" id="IPR036390">
    <property type="entry name" value="WH_DNA-bd_sf"/>
</dbReference>
<dbReference type="SMART" id="SM00418">
    <property type="entry name" value="HTH_ARSR"/>
    <property type="match status" value="1"/>
</dbReference>
<evidence type="ECO:0000313" key="3">
    <source>
        <dbReference type="Proteomes" id="UP000246132"/>
    </source>
</evidence>
<comment type="caution">
    <text evidence="2">The sequence shown here is derived from an EMBL/GenBank/DDBJ whole genome shotgun (WGS) entry which is preliminary data.</text>
</comment>
<keyword evidence="3" id="KW-1185">Reference proteome</keyword>
<dbReference type="AlphaFoldDB" id="A0A3A8AGH7"/>
<dbReference type="InterPro" id="IPR036388">
    <property type="entry name" value="WH-like_DNA-bd_sf"/>
</dbReference>
<dbReference type="PRINTS" id="PR00778">
    <property type="entry name" value="HTHARSR"/>
</dbReference>
<dbReference type="SUPFAM" id="SSF46785">
    <property type="entry name" value="Winged helix' DNA-binding domain"/>
    <property type="match status" value="1"/>
</dbReference>
<dbReference type="Gene3D" id="1.10.10.10">
    <property type="entry name" value="Winged helix-like DNA-binding domain superfamily/Winged helix DNA-binding domain"/>
    <property type="match status" value="1"/>
</dbReference>
<dbReference type="NCBIfam" id="NF033788">
    <property type="entry name" value="HTH_metalloreg"/>
    <property type="match status" value="1"/>
</dbReference>
<dbReference type="Pfam" id="PF12840">
    <property type="entry name" value="HTH_20"/>
    <property type="match status" value="1"/>
</dbReference>
<organism evidence="2 3">
    <name type="scientific">Oceaniradius stylonematis</name>
    <dbReference type="NCBI Taxonomy" id="2184161"/>
    <lineage>
        <taxon>Bacteria</taxon>
        <taxon>Pseudomonadati</taxon>
        <taxon>Pseudomonadota</taxon>
        <taxon>Alphaproteobacteria</taxon>
        <taxon>Hyphomicrobiales</taxon>
        <taxon>Ahrensiaceae</taxon>
        <taxon>Oceaniradius</taxon>
    </lineage>
</organism>
<dbReference type="OrthoDB" id="9790747at2"/>
<evidence type="ECO:0000313" key="2">
    <source>
        <dbReference type="EMBL" id="RKF08189.1"/>
    </source>
</evidence>
<accession>A0A3A8AGH7</accession>
<dbReference type="Proteomes" id="UP000246132">
    <property type="component" value="Unassembled WGS sequence"/>
</dbReference>
<feature type="domain" description="HTH arsR-type" evidence="1">
    <location>
        <begin position="1"/>
        <end position="90"/>
    </location>
</feature>
<reference evidence="2 3" key="1">
    <citation type="journal article" date="2018" name="Int. J. Syst. Bacteriol.">
        <title>Oceaniradius stylonemae gen. nov., sp. nov., isolated from a red alga, Stylonema cornu-cervi.</title>
        <authorList>
            <person name="Jeong S."/>
        </authorList>
    </citation>
    <scope>NUCLEOTIDE SEQUENCE [LARGE SCALE GENOMIC DNA]</scope>
    <source>
        <strain evidence="2 3">StC1</strain>
    </source>
</reference>
<dbReference type="InterPro" id="IPR001845">
    <property type="entry name" value="HTH_ArsR_DNA-bd_dom"/>
</dbReference>
<evidence type="ECO:0000259" key="1">
    <source>
        <dbReference type="PROSITE" id="PS50987"/>
    </source>
</evidence>
<dbReference type="EMBL" id="QFWV02000002">
    <property type="protein sequence ID" value="RKF08189.1"/>
    <property type="molecule type" value="Genomic_DNA"/>
</dbReference>
<protein>
    <submittedName>
        <fullName evidence="2">ArsR family transcriptional regulator</fullName>
    </submittedName>
</protein>
<dbReference type="CDD" id="cd00090">
    <property type="entry name" value="HTH_ARSR"/>
    <property type="match status" value="1"/>
</dbReference>
<dbReference type="PANTHER" id="PTHR38600">
    <property type="entry name" value="TRANSCRIPTIONAL REGULATORY PROTEIN"/>
    <property type="match status" value="1"/>
</dbReference>
<dbReference type="GO" id="GO:0003700">
    <property type="term" value="F:DNA-binding transcription factor activity"/>
    <property type="evidence" value="ECO:0007669"/>
    <property type="project" value="InterPro"/>
</dbReference>
<dbReference type="RefSeq" id="WP_109767124.1">
    <property type="nucleotide sequence ID" value="NZ_QFWV02000002.1"/>
</dbReference>